<keyword evidence="8 15" id="KW-0812">Transmembrane</keyword>
<dbReference type="FunFam" id="1.10.287.130:FF:000001">
    <property type="entry name" value="Two-component sensor histidine kinase"/>
    <property type="match status" value="1"/>
</dbReference>
<dbReference type="GO" id="GO:0005886">
    <property type="term" value="C:plasma membrane"/>
    <property type="evidence" value="ECO:0007669"/>
    <property type="project" value="UniProtKB-SubCell"/>
</dbReference>
<keyword evidence="12 15" id="KW-1133">Transmembrane helix</keyword>
<dbReference type="InterPro" id="IPR036890">
    <property type="entry name" value="HATPase_C_sf"/>
</dbReference>
<evidence type="ECO:0000256" key="3">
    <source>
        <dbReference type="ARBA" id="ARBA00012438"/>
    </source>
</evidence>
<keyword evidence="9" id="KW-0547">Nucleotide-binding</keyword>
<dbReference type="PROSITE" id="PS50109">
    <property type="entry name" value="HIS_KIN"/>
    <property type="match status" value="1"/>
</dbReference>
<sequence length="457" mass="53140">MKSQTSLRSQWLRLSILIITITYLIFSSLLIYATSIYLKDQEYRSISRSLDDVSTLYSEQAFNSISEKDIYSNLYDNQLMALYTLSGEEVYRWPVRSILDFQVDFEQSDNPIIRPKSLEGNDYLVGTQLIQTDYWHGYVAVVHPLHEYNTIIRMMIFIAMIIGFLSITFTSIISYFFSFQMVKPIGRFTNQLKKIENQGFAERLQLKTNIVETDFMIESFNNMMDALEESYNQQKQFVEDASHELRTPLQIIQGHLQLINRWGRNNPEVLDESLGISIQELKRINKLVEELLLLTKNEASDYIQTEYININDEIKSQLESLKKVHPDYQFDSHLHPSNLTYPINNYHFEQMLIIFLDNAIKFDTKNKHISVTTELNDRGDIHIQISDSGIGIPKNEIDQVFNRFYRVDKSRSRNQGGNGLGLSIAKKVAELYKGTVWITSEEGKSTTVHISFPKPLK</sequence>
<proteinExistence type="predicted"/>
<dbReference type="InterPro" id="IPR003594">
    <property type="entry name" value="HATPase_dom"/>
</dbReference>
<dbReference type="PANTHER" id="PTHR45528:SF12">
    <property type="entry name" value="SENSOR HISTIDINE KINASE ARSS"/>
    <property type="match status" value="1"/>
</dbReference>
<evidence type="ECO:0000259" key="16">
    <source>
        <dbReference type="PROSITE" id="PS50109"/>
    </source>
</evidence>
<dbReference type="Gene3D" id="1.10.287.130">
    <property type="match status" value="1"/>
</dbReference>
<dbReference type="PROSITE" id="PS50885">
    <property type="entry name" value="HAMP"/>
    <property type="match status" value="1"/>
</dbReference>
<evidence type="ECO:0000256" key="10">
    <source>
        <dbReference type="ARBA" id="ARBA00022777"/>
    </source>
</evidence>
<evidence type="ECO:0000256" key="15">
    <source>
        <dbReference type="SAM" id="Phobius"/>
    </source>
</evidence>
<keyword evidence="13" id="KW-0902">Two-component regulatory system</keyword>
<feature type="transmembrane region" description="Helical" evidence="15">
    <location>
        <begin position="12"/>
        <end position="38"/>
    </location>
</feature>
<accession>A0A6V7RJM0</accession>
<evidence type="ECO:0000256" key="14">
    <source>
        <dbReference type="ARBA" id="ARBA00023136"/>
    </source>
</evidence>
<dbReference type="InterPro" id="IPR041610">
    <property type="entry name" value="ArlS_N"/>
</dbReference>
<keyword evidence="14 15" id="KW-0472">Membrane</keyword>
<evidence type="ECO:0000256" key="2">
    <source>
        <dbReference type="ARBA" id="ARBA00004651"/>
    </source>
</evidence>
<dbReference type="CDD" id="cd00082">
    <property type="entry name" value="HisKA"/>
    <property type="match status" value="1"/>
</dbReference>
<dbReference type="Pfam" id="PF18719">
    <property type="entry name" value="ArlS_N"/>
    <property type="match status" value="1"/>
</dbReference>
<dbReference type="GO" id="GO:0005524">
    <property type="term" value="F:ATP binding"/>
    <property type="evidence" value="ECO:0007669"/>
    <property type="project" value="UniProtKB-KW"/>
</dbReference>
<keyword evidence="5" id="KW-1003">Cell membrane</keyword>
<dbReference type="InterPro" id="IPR036097">
    <property type="entry name" value="HisK_dim/P_sf"/>
</dbReference>
<dbReference type="SMART" id="SM00388">
    <property type="entry name" value="HisKA"/>
    <property type="match status" value="1"/>
</dbReference>
<dbReference type="Pfam" id="PF00512">
    <property type="entry name" value="HisKA"/>
    <property type="match status" value="1"/>
</dbReference>
<evidence type="ECO:0000259" key="17">
    <source>
        <dbReference type="PROSITE" id="PS50885"/>
    </source>
</evidence>
<dbReference type="InterPro" id="IPR050398">
    <property type="entry name" value="HssS/ArlS-like"/>
</dbReference>
<protein>
    <recommendedName>
        <fullName evidence="4">Signal transduction histidine-protein kinase ArlS</fullName>
        <ecNumber evidence="3">2.7.13.3</ecNumber>
    </recommendedName>
</protein>
<feature type="domain" description="HAMP" evidence="17">
    <location>
        <begin position="179"/>
        <end position="232"/>
    </location>
</feature>
<evidence type="ECO:0000256" key="7">
    <source>
        <dbReference type="ARBA" id="ARBA00022679"/>
    </source>
</evidence>
<dbReference type="AlphaFoldDB" id="A0A6V7RJM0"/>
<keyword evidence="7" id="KW-0808">Transferase</keyword>
<dbReference type="Proteomes" id="UP000589351">
    <property type="component" value="Unassembled WGS sequence"/>
</dbReference>
<dbReference type="RefSeq" id="WP_185125709.1">
    <property type="nucleotide sequence ID" value="NZ_CAJEWD010000008.1"/>
</dbReference>
<comment type="catalytic activity">
    <reaction evidence="1">
        <text>ATP + protein L-histidine = ADP + protein N-phospho-L-histidine.</text>
        <dbReference type="EC" id="2.7.13.3"/>
    </reaction>
</comment>
<keyword evidence="6" id="KW-0597">Phosphoprotein</keyword>
<evidence type="ECO:0000256" key="1">
    <source>
        <dbReference type="ARBA" id="ARBA00000085"/>
    </source>
</evidence>
<dbReference type="EC" id="2.7.13.3" evidence="3"/>
<dbReference type="SUPFAM" id="SSF55874">
    <property type="entry name" value="ATPase domain of HSP90 chaperone/DNA topoisomerase II/histidine kinase"/>
    <property type="match status" value="1"/>
</dbReference>
<dbReference type="PANTHER" id="PTHR45528">
    <property type="entry name" value="SENSOR HISTIDINE KINASE CPXA"/>
    <property type="match status" value="1"/>
</dbReference>
<dbReference type="FunFam" id="3.30.565.10:FF:000006">
    <property type="entry name" value="Sensor histidine kinase WalK"/>
    <property type="match status" value="1"/>
</dbReference>
<evidence type="ECO:0000256" key="9">
    <source>
        <dbReference type="ARBA" id="ARBA00022741"/>
    </source>
</evidence>
<evidence type="ECO:0000256" key="6">
    <source>
        <dbReference type="ARBA" id="ARBA00022553"/>
    </source>
</evidence>
<keyword evidence="19" id="KW-1185">Reference proteome</keyword>
<dbReference type="InterPro" id="IPR005467">
    <property type="entry name" value="His_kinase_dom"/>
</dbReference>
<feature type="transmembrane region" description="Helical" evidence="15">
    <location>
        <begin position="155"/>
        <end position="177"/>
    </location>
</feature>
<evidence type="ECO:0000256" key="4">
    <source>
        <dbReference type="ARBA" id="ARBA00015735"/>
    </source>
</evidence>
<dbReference type="EMBL" id="CAJEWD010000008">
    <property type="protein sequence ID" value="CAD2077567.1"/>
    <property type="molecule type" value="Genomic_DNA"/>
</dbReference>
<dbReference type="GO" id="GO:0000155">
    <property type="term" value="F:phosphorelay sensor kinase activity"/>
    <property type="evidence" value="ECO:0007669"/>
    <property type="project" value="InterPro"/>
</dbReference>
<evidence type="ECO:0000256" key="13">
    <source>
        <dbReference type="ARBA" id="ARBA00023012"/>
    </source>
</evidence>
<gene>
    <name evidence="18" type="primary">arlS_2</name>
    <name evidence="18" type="ORF">JEODO184_01186</name>
</gene>
<dbReference type="PRINTS" id="PR00344">
    <property type="entry name" value="BCTRLSENSOR"/>
</dbReference>
<dbReference type="Pfam" id="PF02518">
    <property type="entry name" value="HATPase_c"/>
    <property type="match status" value="1"/>
</dbReference>
<keyword evidence="11" id="KW-0067">ATP-binding</keyword>
<dbReference type="InterPro" id="IPR004358">
    <property type="entry name" value="Sig_transdc_His_kin-like_C"/>
</dbReference>
<organism evidence="18 19">
    <name type="scientific">Jeotgalicoccus meleagridis</name>
    <dbReference type="NCBI Taxonomy" id="2759181"/>
    <lineage>
        <taxon>Bacteria</taxon>
        <taxon>Bacillati</taxon>
        <taxon>Bacillota</taxon>
        <taxon>Bacilli</taxon>
        <taxon>Bacillales</taxon>
        <taxon>Staphylococcaceae</taxon>
        <taxon>Jeotgalicoccus</taxon>
    </lineage>
</organism>
<dbReference type="InterPro" id="IPR003660">
    <property type="entry name" value="HAMP_dom"/>
</dbReference>
<dbReference type="Gene3D" id="6.10.340.10">
    <property type="match status" value="1"/>
</dbReference>
<name>A0A6V7RJM0_9STAP</name>
<evidence type="ECO:0000256" key="11">
    <source>
        <dbReference type="ARBA" id="ARBA00022840"/>
    </source>
</evidence>
<evidence type="ECO:0000313" key="19">
    <source>
        <dbReference type="Proteomes" id="UP000589351"/>
    </source>
</evidence>
<comment type="caution">
    <text evidence="18">The sequence shown here is derived from an EMBL/GenBank/DDBJ whole genome shotgun (WGS) entry which is preliminary data.</text>
</comment>
<dbReference type="SMART" id="SM00304">
    <property type="entry name" value="HAMP"/>
    <property type="match status" value="1"/>
</dbReference>
<keyword evidence="10 18" id="KW-0418">Kinase</keyword>
<feature type="domain" description="Histidine kinase" evidence="16">
    <location>
        <begin position="240"/>
        <end position="456"/>
    </location>
</feature>
<comment type="subcellular location">
    <subcellularLocation>
        <location evidence="2">Cell membrane</location>
        <topology evidence="2">Multi-pass membrane protein</topology>
    </subcellularLocation>
</comment>
<reference evidence="18 19" key="1">
    <citation type="submission" date="2020-07" db="EMBL/GenBank/DDBJ databases">
        <authorList>
            <person name="Criscuolo A."/>
        </authorList>
    </citation>
    <scope>NUCLEOTIDE SEQUENCE [LARGE SCALE GENOMIC DNA]</scope>
    <source>
        <strain evidence="18">CIP111649</strain>
    </source>
</reference>
<dbReference type="InterPro" id="IPR003661">
    <property type="entry name" value="HisK_dim/P_dom"/>
</dbReference>
<dbReference type="SUPFAM" id="SSF47384">
    <property type="entry name" value="Homodimeric domain of signal transducing histidine kinase"/>
    <property type="match status" value="1"/>
</dbReference>
<evidence type="ECO:0000256" key="8">
    <source>
        <dbReference type="ARBA" id="ARBA00022692"/>
    </source>
</evidence>
<evidence type="ECO:0000256" key="12">
    <source>
        <dbReference type="ARBA" id="ARBA00022989"/>
    </source>
</evidence>
<evidence type="ECO:0000256" key="5">
    <source>
        <dbReference type="ARBA" id="ARBA00022475"/>
    </source>
</evidence>
<dbReference type="SMART" id="SM00387">
    <property type="entry name" value="HATPase_c"/>
    <property type="match status" value="1"/>
</dbReference>
<dbReference type="Gene3D" id="3.30.565.10">
    <property type="entry name" value="Histidine kinase-like ATPase, C-terminal domain"/>
    <property type="match status" value="1"/>
</dbReference>
<evidence type="ECO:0000313" key="18">
    <source>
        <dbReference type="EMBL" id="CAD2077567.1"/>
    </source>
</evidence>